<feature type="region of interest" description="Disordered" evidence="1">
    <location>
        <begin position="183"/>
        <end position="222"/>
    </location>
</feature>
<feature type="transmembrane region" description="Helical" evidence="2">
    <location>
        <begin position="65"/>
        <end position="86"/>
    </location>
</feature>
<evidence type="ECO:0000256" key="1">
    <source>
        <dbReference type="SAM" id="MobiDB-lite"/>
    </source>
</evidence>
<dbReference type="EMBL" id="JAATNW010000007">
    <property type="protein sequence ID" value="NMH60987.1"/>
    <property type="molecule type" value="Genomic_DNA"/>
</dbReference>
<dbReference type="Proteomes" id="UP000709336">
    <property type="component" value="Unassembled WGS sequence"/>
</dbReference>
<gene>
    <name evidence="3" type="ORF">HCJ96_13205</name>
</gene>
<evidence type="ECO:0000313" key="4">
    <source>
        <dbReference type="Proteomes" id="UP000709336"/>
    </source>
</evidence>
<organism evidence="3 4">
    <name type="scientific">Alteromonas ponticola</name>
    <dbReference type="NCBI Taxonomy" id="2720613"/>
    <lineage>
        <taxon>Bacteria</taxon>
        <taxon>Pseudomonadati</taxon>
        <taxon>Pseudomonadota</taxon>
        <taxon>Gammaproteobacteria</taxon>
        <taxon>Alteromonadales</taxon>
        <taxon>Alteromonadaceae</taxon>
        <taxon>Alteromonas/Salinimonas group</taxon>
        <taxon>Alteromonas</taxon>
    </lineage>
</organism>
<feature type="compositionally biased region" description="Basic and acidic residues" evidence="1">
    <location>
        <begin position="198"/>
        <end position="210"/>
    </location>
</feature>
<keyword evidence="4" id="KW-1185">Reference proteome</keyword>
<comment type="caution">
    <text evidence="3">The sequence shown here is derived from an EMBL/GenBank/DDBJ whole genome shotgun (WGS) entry which is preliminary data.</text>
</comment>
<proteinExistence type="predicted"/>
<feature type="transmembrane region" description="Helical" evidence="2">
    <location>
        <begin position="124"/>
        <end position="143"/>
    </location>
</feature>
<evidence type="ECO:0000256" key="2">
    <source>
        <dbReference type="SAM" id="Phobius"/>
    </source>
</evidence>
<keyword evidence="2" id="KW-0812">Transmembrane</keyword>
<dbReference type="RefSeq" id="WP_169211551.1">
    <property type="nucleotide sequence ID" value="NZ_JAATNW010000007.1"/>
</dbReference>
<sequence>MMGLGTNGLVAYQLFKTLKQKTRSVEQAVASEPLSVATQPPSIMALTATAYSVSKLTKYKQVQRFLLKATISTAIAGLVTSGIQALTRRKSVDDNDIVDVVDEAVDGPTDNAAAIAAVSGTVPYASGPLLAASAAGFAASAILDKSKKRGSSRLSKVLIGSCIGFAAAHVVKKLDAPVRREIDKQAASQASNEAEGFDPDKPYIPKKMEPILDSWGGASQGH</sequence>
<reference evidence="3 4" key="1">
    <citation type="submission" date="2020-03" db="EMBL/GenBank/DDBJ databases">
        <title>Alteromonas ponticola sp. nov., isolated from seawater.</title>
        <authorList>
            <person name="Yoon J.-H."/>
            <person name="Kim Y.-O."/>
        </authorList>
    </citation>
    <scope>NUCLEOTIDE SEQUENCE [LARGE SCALE GENOMIC DNA]</scope>
    <source>
        <strain evidence="3 4">MYP5</strain>
    </source>
</reference>
<name>A0ABX1R684_9ALTE</name>
<keyword evidence="2" id="KW-0472">Membrane</keyword>
<accession>A0ABX1R684</accession>
<keyword evidence="2" id="KW-1133">Transmembrane helix</keyword>
<evidence type="ECO:0008006" key="5">
    <source>
        <dbReference type="Google" id="ProtNLM"/>
    </source>
</evidence>
<protein>
    <recommendedName>
        <fullName evidence="5">DUF4235 domain-containing protein</fullName>
    </recommendedName>
</protein>
<evidence type="ECO:0000313" key="3">
    <source>
        <dbReference type="EMBL" id="NMH60987.1"/>
    </source>
</evidence>